<dbReference type="AlphaFoldDB" id="A0A086J100"/>
<evidence type="ECO:0000313" key="3">
    <source>
        <dbReference type="Proteomes" id="UP000054524"/>
    </source>
</evidence>
<dbReference type="GeneID" id="77676777"/>
<dbReference type="RefSeq" id="XP_052904373.1">
    <property type="nucleotide sequence ID" value="XM_053049423.1"/>
</dbReference>
<evidence type="ECO:0000256" key="1">
    <source>
        <dbReference type="SAM" id="Phobius"/>
    </source>
</evidence>
<keyword evidence="3" id="KW-1185">Reference proteome</keyword>
<feature type="non-terminal residue" evidence="2">
    <location>
        <position position="1"/>
    </location>
</feature>
<protein>
    <submittedName>
        <fullName evidence="2">Uncharacterized protein</fullName>
    </submittedName>
</protein>
<sequence length="92" mass="10849">VWCFVIWIKTVALMGVALINICRVYISLGEVEPTLRFEITAGASHITINQKDSLNFLCGLIYQIMDCMYNKRFFFLNYFQRALVKLFFTYIF</sequence>
<feature type="transmembrane region" description="Helical" evidence="1">
    <location>
        <begin position="6"/>
        <end position="26"/>
    </location>
</feature>
<dbReference type="Proteomes" id="UP000054524">
    <property type="component" value="Unassembled WGS sequence"/>
</dbReference>
<organism evidence="2 3">
    <name type="scientific">Nematocida ausubeli (strain ATCC PRA-371 / ERTm2)</name>
    <name type="common">Nematode killer fungus</name>
    <dbReference type="NCBI Taxonomy" id="1913371"/>
    <lineage>
        <taxon>Eukaryota</taxon>
        <taxon>Fungi</taxon>
        <taxon>Fungi incertae sedis</taxon>
        <taxon>Microsporidia</taxon>
        <taxon>Nematocida</taxon>
    </lineage>
</organism>
<evidence type="ECO:0000313" key="2">
    <source>
        <dbReference type="EMBL" id="KFG25818.1"/>
    </source>
</evidence>
<keyword evidence="1" id="KW-0472">Membrane</keyword>
<name>A0A086J100_NEMA1</name>
<accession>A0A086J100</accession>
<keyword evidence="1" id="KW-1133">Transmembrane helix</keyword>
<comment type="caution">
    <text evidence="2">The sequence shown here is derived from an EMBL/GenBank/DDBJ whole genome shotgun (WGS) entry which is preliminary data.</text>
</comment>
<keyword evidence="1" id="KW-0812">Transmembrane</keyword>
<gene>
    <name evidence="2" type="ORF">NESG_01804</name>
</gene>
<proteinExistence type="predicted"/>
<dbReference type="HOGENOM" id="CLU_187300_0_0_1"/>
<reference evidence="2 3" key="1">
    <citation type="journal article" date="2014" name="Genome Announc.">
        <title>Genome Sequence of the Microsporidian Species Nematocida sp1 Strain ERTm6 (ATCC PRA-372).</title>
        <authorList>
            <person name="Bakowski M.A."/>
            <person name="Priest M."/>
            <person name="Young S."/>
            <person name="Cuomo C.A."/>
            <person name="Troemel E.R."/>
        </authorList>
    </citation>
    <scope>NUCLEOTIDE SEQUENCE [LARGE SCALE GENOMIC DNA]</scope>
    <source>
        <strain evidence="2 3">ERTm6</strain>
    </source>
</reference>
<dbReference type="EMBL" id="AKIJ01000004">
    <property type="protein sequence ID" value="KFG25818.1"/>
    <property type="molecule type" value="Genomic_DNA"/>
</dbReference>